<proteinExistence type="predicted"/>
<dbReference type="EMBL" id="CAUJNA010003598">
    <property type="protein sequence ID" value="CAJ1405726.1"/>
    <property type="molecule type" value="Genomic_DNA"/>
</dbReference>
<name>A0AA36NIX4_9DINO</name>
<keyword evidence="2" id="KW-1185">Reference proteome</keyword>
<gene>
    <name evidence="1" type="ORF">EVOR1521_LOCUS27865</name>
</gene>
<evidence type="ECO:0000313" key="2">
    <source>
        <dbReference type="Proteomes" id="UP001178507"/>
    </source>
</evidence>
<dbReference type="AlphaFoldDB" id="A0AA36NIX4"/>
<accession>A0AA36NIX4</accession>
<dbReference type="Proteomes" id="UP001178507">
    <property type="component" value="Unassembled WGS sequence"/>
</dbReference>
<comment type="caution">
    <text evidence="1">The sequence shown here is derived from an EMBL/GenBank/DDBJ whole genome shotgun (WGS) entry which is preliminary data.</text>
</comment>
<sequence>MWSWLFAPQRAAVAPVAPAGAKPALSSGDWRVRQYLERAVPPRSPRPEVCSADFRRERYEMPLPKHQWMCQCGRASLLEEEYCRHCNSKSPQLRAREALAAQRQAARRRQEDQERQARADEGRLTAADLRLAHDVGFEQMPLSGFEEKTKVCRELDKEAYTGLLRMAAMRAGHVPEY</sequence>
<protein>
    <submittedName>
        <fullName evidence="1">Uncharacterized protein</fullName>
    </submittedName>
</protein>
<reference evidence="1" key="1">
    <citation type="submission" date="2023-08" db="EMBL/GenBank/DDBJ databases">
        <authorList>
            <person name="Chen Y."/>
            <person name="Shah S."/>
            <person name="Dougan E. K."/>
            <person name="Thang M."/>
            <person name="Chan C."/>
        </authorList>
    </citation>
    <scope>NUCLEOTIDE SEQUENCE</scope>
</reference>
<organism evidence="1 2">
    <name type="scientific">Effrenium voratum</name>
    <dbReference type="NCBI Taxonomy" id="2562239"/>
    <lineage>
        <taxon>Eukaryota</taxon>
        <taxon>Sar</taxon>
        <taxon>Alveolata</taxon>
        <taxon>Dinophyceae</taxon>
        <taxon>Suessiales</taxon>
        <taxon>Symbiodiniaceae</taxon>
        <taxon>Effrenium</taxon>
    </lineage>
</organism>
<evidence type="ECO:0000313" key="1">
    <source>
        <dbReference type="EMBL" id="CAJ1405726.1"/>
    </source>
</evidence>